<organism evidence="17">
    <name type="scientific">Timema californicum</name>
    <name type="common">California timema</name>
    <name type="synonym">Walking stick</name>
    <dbReference type="NCBI Taxonomy" id="61474"/>
    <lineage>
        <taxon>Eukaryota</taxon>
        <taxon>Metazoa</taxon>
        <taxon>Ecdysozoa</taxon>
        <taxon>Arthropoda</taxon>
        <taxon>Hexapoda</taxon>
        <taxon>Insecta</taxon>
        <taxon>Pterygota</taxon>
        <taxon>Neoptera</taxon>
        <taxon>Polyneoptera</taxon>
        <taxon>Phasmatodea</taxon>
        <taxon>Timematodea</taxon>
        <taxon>Timematoidea</taxon>
        <taxon>Timematidae</taxon>
        <taxon>Timema</taxon>
    </lineage>
</organism>
<dbReference type="InterPro" id="IPR013783">
    <property type="entry name" value="Ig-like_fold"/>
</dbReference>
<keyword evidence="11" id="KW-0998">Cell outer membrane</keyword>
<dbReference type="InterPro" id="IPR036316">
    <property type="entry name" value="Pili_assmbl_chap_C_dom_sf"/>
</dbReference>
<dbReference type="Gene3D" id="2.60.40.10">
    <property type="entry name" value="Immunoglobulins"/>
    <property type="match status" value="2"/>
</dbReference>
<name>A0A7R9IYE3_TIMCA</name>
<feature type="compositionally biased region" description="Polar residues" evidence="12">
    <location>
        <begin position="814"/>
        <end position="830"/>
    </location>
</feature>
<dbReference type="GO" id="GO:0016020">
    <property type="term" value="C:membrane"/>
    <property type="evidence" value="ECO:0007669"/>
    <property type="project" value="InterPro"/>
</dbReference>
<evidence type="ECO:0000313" key="17">
    <source>
        <dbReference type="EMBL" id="CAD7569047.1"/>
    </source>
</evidence>
<dbReference type="InterPro" id="IPR042186">
    <property type="entry name" value="FimD_plug_dom"/>
</dbReference>
<dbReference type="GO" id="GO:0071555">
    <property type="term" value="P:cell wall organization"/>
    <property type="evidence" value="ECO:0007669"/>
    <property type="project" value="InterPro"/>
</dbReference>
<dbReference type="InterPro" id="IPR001829">
    <property type="entry name" value="Pili_assmbl_chaperone_bac"/>
</dbReference>
<keyword evidence="7" id="KW-0732">Signal</keyword>
<dbReference type="InterPro" id="IPR037224">
    <property type="entry name" value="PapC_N_sf"/>
</dbReference>
<dbReference type="SUPFAM" id="SSF49584">
    <property type="entry name" value="Periplasmic chaperone C-domain"/>
    <property type="match status" value="1"/>
</dbReference>
<evidence type="ECO:0000259" key="14">
    <source>
        <dbReference type="Pfam" id="PF02753"/>
    </source>
</evidence>
<dbReference type="Pfam" id="PF13953">
    <property type="entry name" value="PapC_C"/>
    <property type="match status" value="1"/>
</dbReference>
<evidence type="ECO:0000256" key="6">
    <source>
        <dbReference type="ARBA" id="ARBA00022692"/>
    </source>
</evidence>
<evidence type="ECO:0000256" key="2">
    <source>
        <dbReference type="ARBA" id="ARBA00004442"/>
    </source>
</evidence>
<dbReference type="InterPro" id="IPR025949">
    <property type="entry name" value="PapC-like_C"/>
</dbReference>
<feature type="region of interest" description="Disordered" evidence="12">
    <location>
        <begin position="814"/>
        <end position="845"/>
    </location>
</feature>
<reference evidence="17" key="1">
    <citation type="submission" date="2020-11" db="EMBL/GenBank/DDBJ databases">
        <authorList>
            <person name="Tran Van P."/>
        </authorList>
    </citation>
    <scope>NUCLEOTIDE SEQUENCE</scope>
</reference>
<dbReference type="Gene3D" id="2.60.40.2610">
    <property type="entry name" value="Outer membrane usher protein FimD, plug domain"/>
    <property type="match status" value="1"/>
</dbReference>
<dbReference type="InterPro" id="IPR025885">
    <property type="entry name" value="PapC_N"/>
</dbReference>
<dbReference type="Pfam" id="PF13954">
    <property type="entry name" value="PapC_N"/>
    <property type="match status" value="1"/>
</dbReference>
<evidence type="ECO:0000256" key="9">
    <source>
        <dbReference type="ARBA" id="ARBA00023136"/>
    </source>
</evidence>
<dbReference type="FunFam" id="2.60.40.3110:FF:000001">
    <property type="entry name" value="Putative fimbrial outer membrane usher"/>
    <property type="match status" value="1"/>
</dbReference>
<evidence type="ECO:0000256" key="8">
    <source>
        <dbReference type="ARBA" id="ARBA00022764"/>
    </source>
</evidence>
<dbReference type="SUPFAM" id="SSF141729">
    <property type="entry name" value="FimD N-terminal domain-like"/>
    <property type="match status" value="1"/>
</dbReference>
<dbReference type="SUPFAM" id="SSF49354">
    <property type="entry name" value="PapD-like"/>
    <property type="match status" value="1"/>
</dbReference>
<protein>
    <submittedName>
        <fullName evidence="17">(California timema) hypothetical protein</fullName>
    </submittedName>
</protein>
<keyword evidence="10" id="KW-0143">Chaperone</keyword>
<evidence type="ECO:0000256" key="1">
    <source>
        <dbReference type="ARBA" id="ARBA00004196"/>
    </source>
</evidence>
<proteinExistence type="predicted"/>
<evidence type="ECO:0000259" key="13">
    <source>
        <dbReference type="Pfam" id="PF00345"/>
    </source>
</evidence>
<evidence type="ECO:0000256" key="4">
    <source>
        <dbReference type="ARBA" id="ARBA00022452"/>
    </source>
</evidence>
<evidence type="ECO:0000259" key="16">
    <source>
        <dbReference type="Pfam" id="PF13954"/>
    </source>
</evidence>
<keyword evidence="8" id="KW-0574">Periplasm</keyword>
<dbReference type="InterPro" id="IPR016147">
    <property type="entry name" value="Pili_assmbl_chaperone_N"/>
</dbReference>
<evidence type="ECO:0000256" key="12">
    <source>
        <dbReference type="SAM" id="MobiDB-lite"/>
    </source>
</evidence>
<dbReference type="FunFam" id="2.60.40.10:FF:000458">
    <property type="entry name" value="Molecular chaperone FimC"/>
    <property type="match status" value="1"/>
</dbReference>
<dbReference type="GO" id="GO:0015473">
    <property type="term" value="F:fimbrial usher porin activity"/>
    <property type="evidence" value="ECO:0007669"/>
    <property type="project" value="InterPro"/>
</dbReference>
<keyword evidence="6" id="KW-0812">Transmembrane</keyword>
<dbReference type="Pfam" id="PF02753">
    <property type="entry name" value="PapD_C"/>
    <property type="match status" value="1"/>
</dbReference>
<dbReference type="InterPro" id="IPR000015">
    <property type="entry name" value="Fimb_usher"/>
</dbReference>
<dbReference type="Pfam" id="PF00577">
    <property type="entry name" value="Usher"/>
    <property type="match status" value="1"/>
</dbReference>
<keyword evidence="9" id="KW-0472">Membrane</keyword>
<dbReference type="PANTHER" id="PTHR30451:SF21">
    <property type="entry name" value="FIMBRIAL USHER DOMAIN-CONTAINING PROTEIN YDET-RELATED"/>
    <property type="match status" value="1"/>
</dbReference>
<dbReference type="PANTHER" id="PTHR30451">
    <property type="entry name" value="OUTER MEMBRANE USHER PROTEIN"/>
    <property type="match status" value="1"/>
</dbReference>
<evidence type="ECO:0000256" key="3">
    <source>
        <dbReference type="ARBA" id="ARBA00022448"/>
    </source>
</evidence>
<keyword evidence="3" id="KW-0813">Transport</keyword>
<feature type="domain" description="Pili assembly chaperone N-terminal" evidence="13">
    <location>
        <begin position="9"/>
        <end position="127"/>
    </location>
</feature>
<dbReference type="InterPro" id="IPR043142">
    <property type="entry name" value="PapC-like_C_sf"/>
</dbReference>
<evidence type="ECO:0000259" key="15">
    <source>
        <dbReference type="Pfam" id="PF13953"/>
    </source>
</evidence>
<evidence type="ECO:0000256" key="7">
    <source>
        <dbReference type="ARBA" id="ARBA00022729"/>
    </source>
</evidence>
<evidence type="ECO:0000256" key="10">
    <source>
        <dbReference type="ARBA" id="ARBA00023186"/>
    </source>
</evidence>
<accession>A0A7R9IYE3</accession>
<evidence type="ECO:0000256" key="11">
    <source>
        <dbReference type="ARBA" id="ARBA00023237"/>
    </source>
</evidence>
<gene>
    <name evidence="17" type="ORF">TCMB3V08_LOCUS1797</name>
</gene>
<dbReference type="InterPro" id="IPR008962">
    <property type="entry name" value="PapD-like_sf"/>
</dbReference>
<keyword evidence="4" id="KW-1134">Transmembrane beta strand</keyword>
<keyword evidence="5" id="KW-1029">Fimbrium biogenesis</keyword>
<comment type="subcellular location">
    <subcellularLocation>
        <location evidence="1">Cell envelope</location>
    </subcellularLocation>
    <subcellularLocation>
        <location evidence="2">Cell outer membrane</location>
    </subcellularLocation>
</comment>
<dbReference type="Gene3D" id="2.60.40.3110">
    <property type="match status" value="1"/>
</dbReference>
<dbReference type="Pfam" id="PF00345">
    <property type="entry name" value="PapD_N"/>
    <property type="match status" value="1"/>
</dbReference>
<evidence type="ECO:0000256" key="5">
    <source>
        <dbReference type="ARBA" id="ARBA00022558"/>
    </source>
</evidence>
<dbReference type="EMBL" id="OE179524">
    <property type="protein sequence ID" value="CAD7569047.1"/>
    <property type="molecule type" value="Genomic_DNA"/>
</dbReference>
<sequence>MLSMAAHAGVVMGGTRIIFVEGKKEATLSVTNQDKNTPYLVESWIENFDQNNHSRVPFIVTPPLFRLDAEKENLLRINYLGMPLPKDRESVFWLNVKSISPTPREKSNQLQVNIKSKFKLFYRPKGLPGNPADAWQQLSFRHEGNQLIVHNPTPYFVSFYSLSVNHHEIQDPGMIGPGEDRHWRVADSGAVTWSAINDYGGITEQLKVNQHAQRGNRRYAKPLYASPWLMLILFCPPRGARADDYFDPAALEFSSDQHHATDLHYFAREGGQQPGTYHVTLLLNNRVIDSRDVSFVQGRAGLVPQLTVAELAAMGVNVNGFSALTHLKRDEAIEELGDFIPEASTHFDFAHQQLNLSIPQIALMVKDRDYVDPARWDEGVSAAFVNYTLSGSSSRNQRDRWNSTLLSLRSGANLGAWRLRNTSTWRYDQVSQWQSQTTFLERDLKALKSQFRVGDTYTTGEVFDSVQFRGMQIMSDDTMLPESQRGFAPLIHGIAHSNARVTVSQHGYVIYETVVAPGAFEIKDLYPTSQSGDLDITIHESDGSVRSFTQPYSAVPYMLRQGHLKYSVSGGRYHYSGSSNLRTPEFVQSTLFYGLPHDFTAFAGLQVAQNYHAVAAGLGKSLGDFGSLGTDVTLAKTRMPEGQSRSGQSLRAQYQKNFASTNTSFSMASYRYSSSGYYAFSEANAMTSPASYVANKRSRSEISVSQGIGDYGSLSASAYVQRYWRSDNEDRTLHLGFYSNYKAISWGVAWFYTDSTSARKADRAVSFNVSIPFSALLPDSSVSYSMNATNDGDVSQQVSLSGSALQDDNLHYNLQQGHDSQGQNVNSNGSLDYRGSRGSVSVGVSHDRHSSQFNYGLSGGIVAHEHGITLSQPLGDTFAIVRVSDTADVGIQSGSKVVTDGRGYAIVPSLSPYQENAIELETDTLPDNVDVELDGQKAIPTRGAIVMADYATHVGNRVLFTLTWHNTFPPFGAAGQVALAAAGKESSTSGIVAEKGELYLSGVPAKGVIVVSWQDEGGQKSCHAPFRLPAATGTNPVRLVSAVCQ</sequence>
<feature type="domain" description="PapC-like C-terminal" evidence="15">
    <location>
        <begin position="959"/>
        <end position="1030"/>
    </location>
</feature>
<feature type="domain" description="PapC N-terminal" evidence="16">
    <location>
        <begin position="245"/>
        <end position="390"/>
    </location>
</feature>
<dbReference type="Gene3D" id="3.10.20.410">
    <property type="match status" value="1"/>
</dbReference>
<dbReference type="Gene3D" id="2.60.40.2070">
    <property type="match status" value="1"/>
</dbReference>
<dbReference type="InterPro" id="IPR016148">
    <property type="entry name" value="Pili_assmbl_chaperone_C"/>
</dbReference>
<dbReference type="AlphaFoldDB" id="A0A7R9IYE3"/>
<dbReference type="PRINTS" id="PR00969">
    <property type="entry name" value="CHAPERONPILI"/>
</dbReference>
<feature type="domain" description="Pili assembly chaperone C-terminal" evidence="14">
    <location>
        <begin position="149"/>
        <end position="203"/>
    </location>
</feature>